<feature type="non-terminal residue" evidence="1">
    <location>
        <position position="110"/>
    </location>
</feature>
<keyword evidence="3" id="KW-1185">Reference proteome</keyword>
<organism evidence="1 3">
    <name type="scientific">Didymodactylos carnosus</name>
    <dbReference type="NCBI Taxonomy" id="1234261"/>
    <lineage>
        <taxon>Eukaryota</taxon>
        <taxon>Metazoa</taxon>
        <taxon>Spiralia</taxon>
        <taxon>Gnathifera</taxon>
        <taxon>Rotifera</taxon>
        <taxon>Eurotatoria</taxon>
        <taxon>Bdelloidea</taxon>
        <taxon>Philodinida</taxon>
        <taxon>Philodinidae</taxon>
        <taxon>Didymodactylos</taxon>
    </lineage>
</organism>
<dbReference type="EMBL" id="CAJOBC010095932">
    <property type="protein sequence ID" value="CAF4436368.1"/>
    <property type="molecule type" value="Genomic_DNA"/>
</dbReference>
<dbReference type="AlphaFoldDB" id="A0A815YPB9"/>
<sequence length="110" mass="12697">MVKTKYSKSVNELNVKSGYLLNTQDNEDNCKLNEFKHLDERKESKLNKSDPIYREKLSGIKLASSGTYELKVRSRDNINIVMKELSTNISDENQLEQLKTPLMEIDKSIS</sequence>
<dbReference type="EMBL" id="CAJNOQ010030084">
    <property type="protein sequence ID" value="CAF1572569.1"/>
    <property type="molecule type" value="Genomic_DNA"/>
</dbReference>
<proteinExistence type="predicted"/>
<gene>
    <name evidence="1" type="ORF">GPM918_LOCUS40500</name>
    <name evidence="2" type="ORF">SRO942_LOCUS41451</name>
</gene>
<evidence type="ECO:0000313" key="1">
    <source>
        <dbReference type="EMBL" id="CAF1572569.1"/>
    </source>
</evidence>
<evidence type="ECO:0000313" key="2">
    <source>
        <dbReference type="EMBL" id="CAF4436368.1"/>
    </source>
</evidence>
<evidence type="ECO:0000313" key="3">
    <source>
        <dbReference type="Proteomes" id="UP000663829"/>
    </source>
</evidence>
<protein>
    <submittedName>
        <fullName evidence="1">Uncharacterized protein</fullName>
    </submittedName>
</protein>
<dbReference type="Proteomes" id="UP000681722">
    <property type="component" value="Unassembled WGS sequence"/>
</dbReference>
<reference evidence="1" key="1">
    <citation type="submission" date="2021-02" db="EMBL/GenBank/DDBJ databases">
        <authorList>
            <person name="Nowell W R."/>
        </authorList>
    </citation>
    <scope>NUCLEOTIDE SEQUENCE</scope>
</reference>
<accession>A0A815YPB9</accession>
<name>A0A815YPB9_9BILA</name>
<comment type="caution">
    <text evidence="1">The sequence shown here is derived from an EMBL/GenBank/DDBJ whole genome shotgun (WGS) entry which is preliminary data.</text>
</comment>
<dbReference type="Proteomes" id="UP000663829">
    <property type="component" value="Unassembled WGS sequence"/>
</dbReference>